<evidence type="ECO:0000313" key="11">
    <source>
        <dbReference type="Proteomes" id="UP001138757"/>
    </source>
</evidence>
<dbReference type="InterPro" id="IPR011701">
    <property type="entry name" value="MFS"/>
</dbReference>
<feature type="transmembrane region" description="Helical" evidence="8">
    <location>
        <begin position="166"/>
        <end position="186"/>
    </location>
</feature>
<protein>
    <submittedName>
        <fullName evidence="10">TCR/Tet family MFS transporter</fullName>
    </submittedName>
</protein>
<feature type="transmembrane region" description="Helical" evidence="8">
    <location>
        <begin position="248"/>
        <end position="272"/>
    </location>
</feature>
<reference evidence="10" key="1">
    <citation type="submission" date="2021-05" db="EMBL/GenBank/DDBJ databases">
        <title>Genome of Sphingobium sp. strain.</title>
        <authorList>
            <person name="Fan R."/>
        </authorList>
    </citation>
    <scope>NUCLEOTIDE SEQUENCE</scope>
    <source>
        <strain evidence="10">H33</strain>
    </source>
</reference>
<dbReference type="Pfam" id="PF07690">
    <property type="entry name" value="MFS_1"/>
    <property type="match status" value="1"/>
</dbReference>
<feature type="transmembrane region" description="Helical" evidence="8">
    <location>
        <begin position="12"/>
        <end position="31"/>
    </location>
</feature>
<feature type="transmembrane region" description="Helical" evidence="8">
    <location>
        <begin position="309"/>
        <end position="330"/>
    </location>
</feature>
<sequence length="415" mass="43620">MTGQPKRSSIYFVLLTIFIDAMGFGLANPVLPRLIMDIGKLDISHAIGIAGWMTLAFATLQFSMGPVVGNLSDRFGRRPVLLIALAGLVINYSLMAVAHSLPLLFIGQALAGIFGGTIGTCQAAIADMTAREDRAHNFSLIGAAFGMGFIVGPSIGGLLGEFGQRMPFIAAALFTLGSLVFGFFVFPDTLKPENRRPFDWRRANPLGALAAMRAMPGIGAVIAVLMLWNIAGAVYPLTWSYYGIARFGWSSGVIGLSLAIVGAITAASQAFLNGRLIRRFGERKSVLIGMTAGLTILLGYAFATQSWMAFALLIGFVPQSLVGPALTAILSNRAGSDSQGEIQGMAAMAQGIAGIIAPLLINPTMAYFTSPAAPFQFAGAGFIVAVIFGLAALVRMMTLSTSARAVQLDPAKITS</sequence>
<evidence type="ECO:0000313" key="10">
    <source>
        <dbReference type="EMBL" id="MBT2187455.1"/>
    </source>
</evidence>
<feature type="transmembrane region" description="Helical" evidence="8">
    <location>
        <begin position="80"/>
        <end position="99"/>
    </location>
</feature>
<dbReference type="SUPFAM" id="SSF103473">
    <property type="entry name" value="MFS general substrate transporter"/>
    <property type="match status" value="1"/>
</dbReference>
<evidence type="ECO:0000256" key="6">
    <source>
        <dbReference type="ARBA" id="ARBA00022989"/>
    </source>
</evidence>
<dbReference type="InterPro" id="IPR005829">
    <property type="entry name" value="Sugar_transporter_CS"/>
</dbReference>
<feature type="transmembrane region" description="Helical" evidence="8">
    <location>
        <begin position="43"/>
        <end position="68"/>
    </location>
</feature>
<dbReference type="PROSITE" id="PS50850">
    <property type="entry name" value="MFS"/>
    <property type="match status" value="1"/>
</dbReference>
<dbReference type="AlphaFoldDB" id="A0A9X1IRS5"/>
<dbReference type="GO" id="GO:0022857">
    <property type="term" value="F:transmembrane transporter activity"/>
    <property type="evidence" value="ECO:0007669"/>
    <property type="project" value="InterPro"/>
</dbReference>
<gene>
    <name evidence="10" type="ORF">KK488_10905</name>
</gene>
<evidence type="ECO:0000256" key="4">
    <source>
        <dbReference type="ARBA" id="ARBA00022448"/>
    </source>
</evidence>
<evidence type="ECO:0000256" key="7">
    <source>
        <dbReference type="ARBA" id="ARBA00023136"/>
    </source>
</evidence>
<dbReference type="CDD" id="cd17388">
    <property type="entry name" value="MFS_TetA"/>
    <property type="match status" value="1"/>
</dbReference>
<comment type="function">
    <text evidence="1">Resistance to tetracycline by an active tetracycline efflux. This is an energy-dependent process that decreases the accumulation of the antibiotic in whole cells. This protein functions as a metal-tetracycline/H(+) antiporter.</text>
</comment>
<dbReference type="RefSeq" id="WP_214623392.1">
    <property type="nucleotide sequence ID" value="NZ_JAHGAW010000006.1"/>
</dbReference>
<dbReference type="Proteomes" id="UP001138757">
    <property type="component" value="Unassembled WGS sequence"/>
</dbReference>
<dbReference type="InterPro" id="IPR001958">
    <property type="entry name" value="Tet-R_TetA/multi-R_MdtG-like"/>
</dbReference>
<comment type="subcellular location">
    <subcellularLocation>
        <location evidence="2">Membrane</location>
        <topology evidence="2">Multi-pass membrane protein</topology>
    </subcellularLocation>
</comment>
<dbReference type="PRINTS" id="PR01035">
    <property type="entry name" value="TCRTETA"/>
</dbReference>
<dbReference type="EMBL" id="JAHGAW010000006">
    <property type="protein sequence ID" value="MBT2187455.1"/>
    <property type="molecule type" value="Genomic_DNA"/>
</dbReference>
<dbReference type="InterPro" id="IPR036259">
    <property type="entry name" value="MFS_trans_sf"/>
</dbReference>
<dbReference type="PANTHER" id="PTHR23504:SF15">
    <property type="entry name" value="MAJOR FACILITATOR SUPERFAMILY (MFS) PROFILE DOMAIN-CONTAINING PROTEIN"/>
    <property type="match status" value="1"/>
</dbReference>
<dbReference type="Gene3D" id="1.20.1250.20">
    <property type="entry name" value="MFS general substrate transporter like domains"/>
    <property type="match status" value="1"/>
</dbReference>
<comment type="caution">
    <text evidence="10">The sequence shown here is derived from an EMBL/GenBank/DDBJ whole genome shotgun (WGS) entry which is preliminary data.</text>
</comment>
<dbReference type="GO" id="GO:0016020">
    <property type="term" value="C:membrane"/>
    <property type="evidence" value="ECO:0007669"/>
    <property type="project" value="UniProtKB-SubCell"/>
</dbReference>
<feature type="transmembrane region" description="Helical" evidence="8">
    <location>
        <begin position="105"/>
        <end position="126"/>
    </location>
</feature>
<accession>A0A9X1IRS5</accession>
<feature type="transmembrane region" description="Helical" evidence="8">
    <location>
        <begin position="373"/>
        <end position="394"/>
    </location>
</feature>
<keyword evidence="5 8" id="KW-0812">Transmembrane</keyword>
<evidence type="ECO:0000256" key="8">
    <source>
        <dbReference type="SAM" id="Phobius"/>
    </source>
</evidence>
<feature type="transmembrane region" description="Helical" evidence="8">
    <location>
        <begin position="284"/>
        <end position="303"/>
    </location>
</feature>
<dbReference type="InterPro" id="IPR020846">
    <property type="entry name" value="MFS_dom"/>
</dbReference>
<keyword evidence="7 8" id="KW-0472">Membrane</keyword>
<evidence type="ECO:0000259" key="9">
    <source>
        <dbReference type="PROSITE" id="PS50850"/>
    </source>
</evidence>
<evidence type="ECO:0000256" key="1">
    <source>
        <dbReference type="ARBA" id="ARBA00003279"/>
    </source>
</evidence>
<keyword evidence="11" id="KW-1185">Reference proteome</keyword>
<evidence type="ECO:0000256" key="2">
    <source>
        <dbReference type="ARBA" id="ARBA00004141"/>
    </source>
</evidence>
<feature type="domain" description="Major facilitator superfamily (MFS) profile" evidence="9">
    <location>
        <begin position="9"/>
        <end position="404"/>
    </location>
</feature>
<keyword evidence="4" id="KW-0813">Transport</keyword>
<evidence type="ECO:0000256" key="5">
    <source>
        <dbReference type="ARBA" id="ARBA00022692"/>
    </source>
</evidence>
<keyword evidence="6 8" id="KW-1133">Transmembrane helix</keyword>
<dbReference type="PROSITE" id="PS00216">
    <property type="entry name" value="SUGAR_TRANSPORT_1"/>
    <property type="match status" value="1"/>
</dbReference>
<feature type="transmembrane region" description="Helical" evidence="8">
    <location>
        <begin position="138"/>
        <end position="160"/>
    </location>
</feature>
<evidence type="ECO:0000256" key="3">
    <source>
        <dbReference type="ARBA" id="ARBA00007520"/>
    </source>
</evidence>
<proteinExistence type="inferred from homology"/>
<name>A0A9X1IRS5_9SPHN</name>
<comment type="similarity">
    <text evidence="3">Belongs to the major facilitator superfamily. TCR/Tet family.</text>
</comment>
<organism evidence="10 11">
    <name type="scientific">Sphingobium nicotianae</name>
    <dbReference type="NCBI Taxonomy" id="2782607"/>
    <lineage>
        <taxon>Bacteria</taxon>
        <taxon>Pseudomonadati</taxon>
        <taxon>Pseudomonadota</taxon>
        <taxon>Alphaproteobacteria</taxon>
        <taxon>Sphingomonadales</taxon>
        <taxon>Sphingomonadaceae</taxon>
        <taxon>Sphingobium</taxon>
    </lineage>
</organism>
<dbReference type="PANTHER" id="PTHR23504">
    <property type="entry name" value="MAJOR FACILITATOR SUPERFAMILY DOMAIN-CONTAINING PROTEIN 10"/>
    <property type="match status" value="1"/>
</dbReference>